<accession>A0A914YY48</accession>
<dbReference type="AlphaFoldDB" id="A0A914YY48"/>
<dbReference type="Proteomes" id="UP000887577">
    <property type="component" value="Unplaced"/>
</dbReference>
<sequence>MMVVVHLEIENKYEFLKSLRITVPPVFTHVVPEKIKPVKPDYEKRRKQRNRRINLDVSKLKIEPVECIFPPKEPTEKSDGIFRLEEVPYDIRNSASVADQQEVNWETIPYEEFIALDILQQNTFAQSSATKKVKVYKYRLAKATTTKEKINCYIKLIELEEARVDELRKSEKITGKFNTNETKLALIYGGIKECGENVDLRLLEIDVLTTSKGENSEEVKKAWDNVRH</sequence>
<keyword evidence="1" id="KW-1185">Reference proteome</keyword>
<dbReference type="WBParaSite" id="PSU_v2.g2998.t1">
    <property type="protein sequence ID" value="PSU_v2.g2998.t1"/>
    <property type="gene ID" value="PSU_v2.g2998"/>
</dbReference>
<name>A0A914YY48_9BILA</name>
<evidence type="ECO:0000313" key="2">
    <source>
        <dbReference type="WBParaSite" id="PSU_v2.g2998.t1"/>
    </source>
</evidence>
<proteinExistence type="predicted"/>
<evidence type="ECO:0000313" key="1">
    <source>
        <dbReference type="Proteomes" id="UP000887577"/>
    </source>
</evidence>
<organism evidence="1 2">
    <name type="scientific">Panagrolaimus superbus</name>
    <dbReference type="NCBI Taxonomy" id="310955"/>
    <lineage>
        <taxon>Eukaryota</taxon>
        <taxon>Metazoa</taxon>
        <taxon>Ecdysozoa</taxon>
        <taxon>Nematoda</taxon>
        <taxon>Chromadorea</taxon>
        <taxon>Rhabditida</taxon>
        <taxon>Tylenchina</taxon>
        <taxon>Panagrolaimomorpha</taxon>
        <taxon>Panagrolaimoidea</taxon>
        <taxon>Panagrolaimidae</taxon>
        <taxon>Panagrolaimus</taxon>
    </lineage>
</organism>
<reference evidence="2" key="1">
    <citation type="submission" date="2022-11" db="UniProtKB">
        <authorList>
            <consortium name="WormBaseParasite"/>
        </authorList>
    </citation>
    <scope>IDENTIFICATION</scope>
</reference>
<protein>
    <submittedName>
        <fullName evidence="2">Uncharacterized protein</fullName>
    </submittedName>
</protein>